<dbReference type="AlphaFoldDB" id="A0A1G7U242"/>
<dbReference type="EMBL" id="FNCG01000003">
    <property type="protein sequence ID" value="SDG41553.1"/>
    <property type="molecule type" value="Genomic_DNA"/>
</dbReference>
<organism evidence="1 2">
    <name type="scientific">Mucilaginibacter gossypii</name>
    <dbReference type="NCBI Taxonomy" id="551996"/>
    <lineage>
        <taxon>Bacteria</taxon>
        <taxon>Pseudomonadati</taxon>
        <taxon>Bacteroidota</taxon>
        <taxon>Sphingobacteriia</taxon>
        <taxon>Sphingobacteriales</taxon>
        <taxon>Sphingobacteriaceae</taxon>
        <taxon>Mucilaginibacter</taxon>
    </lineage>
</organism>
<sequence length="69" mass="7902">MVSLLFVLSICKPTETYGIVNKPDDLINLTCNVTNGQIEEFKANCYQREGVGIYSMLRQVKWNKDKALF</sequence>
<evidence type="ECO:0000313" key="1">
    <source>
        <dbReference type="EMBL" id="SDG41553.1"/>
    </source>
</evidence>
<protein>
    <submittedName>
        <fullName evidence="1">Glutamyl-tRNA reductase</fullName>
    </submittedName>
</protein>
<dbReference type="Proteomes" id="UP000199705">
    <property type="component" value="Unassembled WGS sequence"/>
</dbReference>
<dbReference type="STRING" id="551996.SAMN05192573_103341"/>
<accession>A0A1G7U242</accession>
<reference evidence="2" key="1">
    <citation type="submission" date="2016-10" db="EMBL/GenBank/DDBJ databases">
        <authorList>
            <person name="Varghese N."/>
            <person name="Submissions S."/>
        </authorList>
    </citation>
    <scope>NUCLEOTIDE SEQUENCE [LARGE SCALE GENOMIC DNA]</scope>
    <source>
        <strain evidence="2">Gh-67</strain>
    </source>
</reference>
<name>A0A1G7U242_9SPHI</name>
<keyword evidence="2" id="KW-1185">Reference proteome</keyword>
<evidence type="ECO:0000313" key="2">
    <source>
        <dbReference type="Proteomes" id="UP000199705"/>
    </source>
</evidence>
<proteinExistence type="predicted"/>
<gene>
    <name evidence="1" type="ORF">SAMN05192573_103341</name>
</gene>